<evidence type="ECO:0000313" key="3">
    <source>
        <dbReference type="EMBL" id="RKH63431.1"/>
    </source>
</evidence>
<comment type="caution">
    <text evidence="3">The sequence shown here is derived from an EMBL/GenBank/DDBJ whole genome shotgun (WGS) entry which is preliminary data.</text>
</comment>
<evidence type="ECO:0000313" key="4">
    <source>
        <dbReference type="Proteomes" id="UP000282656"/>
    </source>
</evidence>
<evidence type="ECO:0000256" key="2">
    <source>
        <dbReference type="SAM" id="SignalP"/>
    </source>
</evidence>
<dbReference type="RefSeq" id="WP_121771138.1">
    <property type="nucleotide sequence ID" value="NZ_RAWM01000097.1"/>
</dbReference>
<name>A0A3A8Q7E8_9BACT</name>
<dbReference type="Proteomes" id="UP000282656">
    <property type="component" value="Unassembled WGS sequence"/>
</dbReference>
<sequence length="150" mass="16594">MRTGPLVTLVVALASGPVTVLAQQDEAMDAPQGNDSQNLDDRQSLTSESGDSTFWNNYWYQPPAESGFQQPLAGSYQLEQPLNGTYQLQQPLVGSYQLQQPLIGTYQLRQPLNGSYQLQQPLNGTYQLQQPLIGTQQQRMPMPGAPTGRR</sequence>
<feature type="region of interest" description="Disordered" evidence="1">
    <location>
        <begin position="28"/>
        <end position="50"/>
    </location>
</feature>
<keyword evidence="2" id="KW-0732">Signal</keyword>
<gene>
    <name evidence="3" type="ORF">D7X96_27845</name>
</gene>
<organism evidence="3 4">
    <name type="scientific">Corallococcus interemptor</name>
    <dbReference type="NCBI Taxonomy" id="2316720"/>
    <lineage>
        <taxon>Bacteria</taxon>
        <taxon>Pseudomonadati</taxon>
        <taxon>Myxococcota</taxon>
        <taxon>Myxococcia</taxon>
        <taxon>Myxococcales</taxon>
        <taxon>Cystobacterineae</taxon>
        <taxon>Myxococcaceae</taxon>
        <taxon>Corallococcus</taxon>
    </lineage>
</organism>
<proteinExistence type="predicted"/>
<dbReference type="OrthoDB" id="5515066at2"/>
<evidence type="ECO:0000256" key="1">
    <source>
        <dbReference type="SAM" id="MobiDB-lite"/>
    </source>
</evidence>
<feature type="chain" id="PRO_5017241613" evidence="2">
    <location>
        <begin position="23"/>
        <end position="150"/>
    </location>
</feature>
<reference evidence="4" key="1">
    <citation type="submission" date="2018-09" db="EMBL/GenBank/DDBJ databases">
        <authorList>
            <person name="Livingstone P.G."/>
            <person name="Whitworth D.E."/>
        </authorList>
    </citation>
    <scope>NUCLEOTIDE SEQUENCE [LARGE SCALE GENOMIC DNA]</scope>
    <source>
        <strain evidence="4">AB047A</strain>
    </source>
</reference>
<protein>
    <submittedName>
        <fullName evidence="3">Uncharacterized protein</fullName>
    </submittedName>
</protein>
<keyword evidence="4" id="KW-1185">Reference proteome</keyword>
<accession>A0A3A8Q7E8</accession>
<dbReference type="AlphaFoldDB" id="A0A3A8Q7E8"/>
<dbReference type="EMBL" id="RAWM01000097">
    <property type="protein sequence ID" value="RKH63431.1"/>
    <property type="molecule type" value="Genomic_DNA"/>
</dbReference>
<feature type="signal peptide" evidence="2">
    <location>
        <begin position="1"/>
        <end position="22"/>
    </location>
</feature>